<proteinExistence type="predicted"/>
<dbReference type="Proteomes" id="UP000828922">
    <property type="component" value="Linkage Group LG07"/>
</dbReference>
<keyword evidence="2" id="KW-1185">Reference proteome</keyword>
<dbReference type="EMBL" id="CM038913">
    <property type="protein sequence ID" value="KAH9556236.1"/>
    <property type="molecule type" value="Genomic_DNA"/>
</dbReference>
<comment type="caution">
    <text evidence="1">The sequence shown here is derived from an EMBL/GenBank/DDBJ whole genome shotgun (WGS) entry which is preliminary data.</text>
</comment>
<organism evidence="1 2">
    <name type="scientific">Sphagnum magellanicum</name>
    <dbReference type="NCBI Taxonomy" id="128215"/>
    <lineage>
        <taxon>Eukaryota</taxon>
        <taxon>Viridiplantae</taxon>
        <taxon>Streptophyta</taxon>
        <taxon>Embryophyta</taxon>
        <taxon>Bryophyta</taxon>
        <taxon>Sphagnophytina</taxon>
        <taxon>Sphagnopsida</taxon>
        <taxon>Sphagnales</taxon>
        <taxon>Sphagnaceae</taxon>
        <taxon>Sphagnum</taxon>
    </lineage>
</organism>
<evidence type="ECO:0000313" key="1">
    <source>
        <dbReference type="EMBL" id="KAH9556236.1"/>
    </source>
</evidence>
<evidence type="ECO:0000313" key="2">
    <source>
        <dbReference type="Proteomes" id="UP000828922"/>
    </source>
</evidence>
<protein>
    <submittedName>
        <fullName evidence="1">Uncharacterized protein</fullName>
    </submittedName>
</protein>
<name>A0ACB8HJ34_9BRYO</name>
<sequence length="379" mass="41995">MAGLSLCTCPSSVFLSFCKPTSEPLDQAASRICAFRGLFHGFGKLVLVSPLQTIKREPWSFVSTAGHTSRDGLSAGDETCRCQEQLLGGAMSEMEMDLWPRPPTEAEFESGYVSDSDETGSSSVTDQDDCDSDKTQHDQEWNNMLEVADVAGLAWDPYLGDVESSEKDEDPPLYVPPPPIPLEDMDMQSKVEMLLYTMKDLLPGLLDSTKVEAARSLLSSSVEIQNPLVCYQGIDRLDALLRVLCEARVSIDLHDIYYENLMMHPSKRWLYVVWTMNISEGSQQSTKKFGVHESISQQLNLEDAEKSTTQSPTDSEGAESRLHALEGSSLKLSGESVLEMDKSGLVTRISSTWYVMQKEGEASFAAAKHWLSSCIQRSF</sequence>
<reference evidence="2" key="1">
    <citation type="journal article" date="2022" name="New Phytol.">
        <title>Phylogenomic structure and speciation in an emerging model: the Sphagnum magellanicum complex (Bryophyta).</title>
        <authorList>
            <person name="Shaw A.J."/>
            <person name="Piatkowski B."/>
            <person name="Duffy A.M."/>
            <person name="Aguero B."/>
            <person name="Imwattana K."/>
            <person name="Nieto-Lugilde M."/>
            <person name="Healey A."/>
            <person name="Weston D.J."/>
            <person name="Patel M.N."/>
            <person name="Schmutz J."/>
            <person name="Grimwood J."/>
            <person name="Yavitt J.B."/>
            <person name="Hassel K."/>
            <person name="Stenoien H.K."/>
            <person name="Flatberg K.I."/>
            <person name="Bickford C.P."/>
            <person name="Hicks K.A."/>
        </authorList>
    </citation>
    <scope>NUCLEOTIDE SEQUENCE [LARGE SCALE GENOMIC DNA]</scope>
</reference>
<accession>A0ACB8HJ34</accession>
<gene>
    <name evidence="1" type="ORF">CY35_07G016200</name>
</gene>